<dbReference type="PANTHER" id="PTHR34373">
    <property type="entry name" value="SHUGOSHIN 2"/>
    <property type="match status" value="1"/>
</dbReference>
<feature type="compositionally biased region" description="Polar residues" evidence="1">
    <location>
        <begin position="22"/>
        <end position="32"/>
    </location>
</feature>
<protein>
    <recommendedName>
        <fullName evidence="4">Shugoshin C-terminal domain-containing protein</fullName>
    </recommendedName>
</protein>
<feature type="compositionally biased region" description="Basic and acidic residues" evidence="1">
    <location>
        <begin position="179"/>
        <end position="188"/>
    </location>
</feature>
<comment type="caution">
    <text evidence="2">The sequence shown here is derived from an EMBL/GenBank/DDBJ whole genome shotgun (WGS) entry which is preliminary data.</text>
</comment>
<dbReference type="GO" id="GO:0034090">
    <property type="term" value="P:maintenance of meiotic sister chromatid cohesion"/>
    <property type="evidence" value="ECO:0007669"/>
    <property type="project" value="InterPro"/>
</dbReference>
<evidence type="ECO:0008006" key="4">
    <source>
        <dbReference type="Google" id="ProtNLM"/>
    </source>
</evidence>
<proteinExistence type="predicted"/>
<dbReference type="OrthoDB" id="770508at2759"/>
<gene>
    <name evidence="2" type="ORF">HRI_002873700</name>
</gene>
<evidence type="ECO:0000256" key="1">
    <source>
        <dbReference type="SAM" id="MobiDB-lite"/>
    </source>
</evidence>
<dbReference type="EMBL" id="BSYR01000024">
    <property type="protein sequence ID" value="GMI92043.1"/>
    <property type="molecule type" value="Genomic_DNA"/>
</dbReference>
<sequence>MGGERMAKRSSLGSLMRSRLSDITNTHSQPKPLNQEEKPQQNSPSQDYINQLIQEKMSLVKLTEERDKIIELSGTELQNLRSCLQKLQLQNWNLAQTNNQLLAELYLGRDKVKALQHELVCKDALLKAKNLGKKNTSTHGEQAIEKCMSKANDDEKRRNRNRRRNARCQSMGPSTTTRRGGDKEKGESKRCCLRRQSARVKSQEAEELIEIDDLDFVPTYLLETPLISPFAMEETCNPRSEKRCSMGTN</sequence>
<feature type="region of interest" description="Disordered" evidence="1">
    <location>
        <begin position="134"/>
        <end position="188"/>
    </location>
</feature>
<organism evidence="2 3">
    <name type="scientific">Hibiscus trionum</name>
    <name type="common">Flower of an hour</name>
    <dbReference type="NCBI Taxonomy" id="183268"/>
    <lineage>
        <taxon>Eukaryota</taxon>
        <taxon>Viridiplantae</taxon>
        <taxon>Streptophyta</taxon>
        <taxon>Embryophyta</taxon>
        <taxon>Tracheophyta</taxon>
        <taxon>Spermatophyta</taxon>
        <taxon>Magnoliopsida</taxon>
        <taxon>eudicotyledons</taxon>
        <taxon>Gunneridae</taxon>
        <taxon>Pentapetalae</taxon>
        <taxon>rosids</taxon>
        <taxon>malvids</taxon>
        <taxon>Malvales</taxon>
        <taxon>Malvaceae</taxon>
        <taxon>Malvoideae</taxon>
        <taxon>Hibiscus</taxon>
    </lineage>
</organism>
<feature type="compositionally biased region" description="Basic and acidic residues" evidence="1">
    <location>
        <begin position="142"/>
        <end position="157"/>
    </location>
</feature>
<keyword evidence="3" id="KW-1185">Reference proteome</keyword>
<evidence type="ECO:0000313" key="3">
    <source>
        <dbReference type="Proteomes" id="UP001165190"/>
    </source>
</evidence>
<name>A0A9W7M8G5_HIBTR</name>
<dbReference type="InterPro" id="IPR044693">
    <property type="entry name" value="SGO_plant"/>
</dbReference>
<evidence type="ECO:0000313" key="2">
    <source>
        <dbReference type="EMBL" id="GMI92043.1"/>
    </source>
</evidence>
<dbReference type="GO" id="GO:0000775">
    <property type="term" value="C:chromosome, centromeric region"/>
    <property type="evidence" value="ECO:0007669"/>
    <property type="project" value="InterPro"/>
</dbReference>
<dbReference type="Proteomes" id="UP001165190">
    <property type="component" value="Unassembled WGS sequence"/>
</dbReference>
<feature type="compositionally biased region" description="Low complexity" evidence="1">
    <location>
        <begin position="9"/>
        <end position="18"/>
    </location>
</feature>
<dbReference type="AlphaFoldDB" id="A0A9W7M8G5"/>
<dbReference type="PANTHER" id="PTHR34373:SF8">
    <property type="entry name" value="SHUGOSHIN"/>
    <property type="match status" value="1"/>
</dbReference>
<dbReference type="GO" id="GO:0045144">
    <property type="term" value="P:meiotic sister chromatid segregation"/>
    <property type="evidence" value="ECO:0007669"/>
    <property type="project" value="InterPro"/>
</dbReference>
<accession>A0A9W7M8G5</accession>
<reference evidence="2" key="1">
    <citation type="submission" date="2023-05" db="EMBL/GenBank/DDBJ databases">
        <title>Genome and transcriptome analyses reveal genes involved in the formation of fine ridges on petal epidermal cells in Hibiscus trionum.</title>
        <authorList>
            <person name="Koshimizu S."/>
            <person name="Masuda S."/>
            <person name="Ishii T."/>
            <person name="Shirasu K."/>
            <person name="Hoshino A."/>
            <person name="Arita M."/>
        </authorList>
    </citation>
    <scope>NUCLEOTIDE SEQUENCE</scope>
    <source>
        <strain evidence="2">Hamamatsu line</strain>
    </source>
</reference>
<feature type="region of interest" description="Disordered" evidence="1">
    <location>
        <begin position="1"/>
        <end position="45"/>
    </location>
</feature>